<keyword evidence="2" id="KW-0677">Repeat</keyword>
<accession>A0AAN8SZE5</accession>
<dbReference type="Pfam" id="PF20160">
    <property type="entry name" value="C-JID"/>
    <property type="match status" value="1"/>
</dbReference>
<dbReference type="SUPFAM" id="SSF52047">
    <property type="entry name" value="RNI-like"/>
    <property type="match status" value="1"/>
</dbReference>
<keyword evidence="5" id="KW-1185">Reference proteome</keyword>
<comment type="caution">
    <text evidence="4">The sequence shown here is derived from an EMBL/GenBank/DDBJ whole genome shotgun (WGS) entry which is preliminary data.</text>
</comment>
<organism evidence="4 5">
    <name type="scientific">Solanum bulbocastanum</name>
    <name type="common">Wild potato</name>
    <dbReference type="NCBI Taxonomy" id="147425"/>
    <lineage>
        <taxon>Eukaryota</taxon>
        <taxon>Viridiplantae</taxon>
        <taxon>Streptophyta</taxon>
        <taxon>Embryophyta</taxon>
        <taxon>Tracheophyta</taxon>
        <taxon>Spermatophyta</taxon>
        <taxon>Magnoliopsida</taxon>
        <taxon>eudicotyledons</taxon>
        <taxon>Gunneridae</taxon>
        <taxon>Pentapetalae</taxon>
        <taxon>asterids</taxon>
        <taxon>lamiids</taxon>
        <taxon>Solanales</taxon>
        <taxon>Solanaceae</taxon>
        <taxon>Solanoideae</taxon>
        <taxon>Solaneae</taxon>
        <taxon>Solanum</taxon>
    </lineage>
</organism>
<reference evidence="4 5" key="1">
    <citation type="submission" date="2024-02" db="EMBL/GenBank/DDBJ databases">
        <title>de novo genome assembly of Solanum bulbocastanum strain 11H21.</title>
        <authorList>
            <person name="Hosaka A.J."/>
        </authorList>
    </citation>
    <scope>NUCLEOTIDE SEQUENCE [LARGE SCALE GENOMIC DNA]</scope>
    <source>
        <tissue evidence="4">Young leaves</tissue>
    </source>
</reference>
<protein>
    <recommendedName>
        <fullName evidence="3">C-JID domain-containing protein</fullName>
    </recommendedName>
</protein>
<dbReference type="AlphaFoldDB" id="A0AAN8SZE5"/>
<evidence type="ECO:0000256" key="2">
    <source>
        <dbReference type="ARBA" id="ARBA00022737"/>
    </source>
</evidence>
<evidence type="ECO:0000259" key="3">
    <source>
        <dbReference type="Pfam" id="PF20160"/>
    </source>
</evidence>
<dbReference type="EMBL" id="JBANQN010000011">
    <property type="protein sequence ID" value="KAK6774998.1"/>
    <property type="molecule type" value="Genomic_DNA"/>
</dbReference>
<keyword evidence="1" id="KW-0433">Leucine-rich repeat</keyword>
<proteinExistence type="predicted"/>
<dbReference type="InterPro" id="IPR032675">
    <property type="entry name" value="LRR_dom_sf"/>
</dbReference>
<gene>
    <name evidence="4" type="ORF">RDI58_025999</name>
</gene>
<feature type="domain" description="C-JID" evidence="3">
    <location>
        <begin position="78"/>
        <end position="102"/>
    </location>
</feature>
<name>A0AAN8SZE5_SOLBU</name>
<dbReference type="InterPro" id="IPR045344">
    <property type="entry name" value="C-JID"/>
</dbReference>
<evidence type="ECO:0000313" key="5">
    <source>
        <dbReference type="Proteomes" id="UP001371456"/>
    </source>
</evidence>
<evidence type="ECO:0000313" key="4">
    <source>
        <dbReference type="EMBL" id="KAK6774998.1"/>
    </source>
</evidence>
<dbReference type="Proteomes" id="UP001371456">
    <property type="component" value="Unassembled WGS sequence"/>
</dbReference>
<sequence length="139" mass="15663">MKPDLEIKMSCSGIRELPLYIIDLQPHLLELDLSGMENLVSLPSSICKLKGLVRLNVSCCSILESPDSLSLRVFKSWWKNIPSWFHHQGMSPRVSVNLPENCSFDSLIDDGMSLMTRKSALSCHSPHFVGTSWWLMGCI</sequence>
<dbReference type="Gene3D" id="3.80.10.10">
    <property type="entry name" value="Ribonuclease Inhibitor"/>
    <property type="match status" value="1"/>
</dbReference>
<evidence type="ECO:0000256" key="1">
    <source>
        <dbReference type="ARBA" id="ARBA00022614"/>
    </source>
</evidence>